<dbReference type="STRING" id="74031.SAMN04488077_11668"/>
<protein>
    <recommendedName>
        <fullName evidence="4">Cell division protein FtsL</fullName>
    </recommendedName>
</protein>
<organism evidence="2 3">
    <name type="scientific">Roseovarius tolerans</name>
    <dbReference type="NCBI Taxonomy" id="74031"/>
    <lineage>
        <taxon>Bacteria</taxon>
        <taxon>Pseudomonadati</taxon>
        <taxon>Pseudomonadota</taxon>
        <taxon>Alphaproteobacteria</taxon>
        <taxon>Rhodobacterales</taxon>
        <taxon>Roseobacteraceae</taxon>
        <taxon>Roseovarius</taxon>
    </lineage>
</organism>
<dbReference type="OrthoDB" id="7165680at2"/>
<evidence type="ECO:0000313" key="3">
    <source>
        <dbReference type="Proteomes" id="UP000037046"/>
    </source>
</evidence>
<feature type="coiled-coil region" evidence="1">
    <location>
        <begin position="28"/>
        <end position="55"/>
    </location>
</feature>
<dbReference type="PATRIC" id="fig|74031.6.peg.1130"/>
<proteinExistence type="predicted"/>
<evidence type="ECO:0008006" key="4">
    <source>
        <dbReference type="Google" id="ProtNLM"/>
    </source>
</evidence>
<keyword evidence="3" id="KW-1185">Reference proteome</keyword>
<reference evidence="3" key="1">
    <citation type="submission" date="2015-07" db="EMBL/GenBank/DDBJ databases">
        <title>Draft Genome Sequence of Roseovarius tolerans EL-164, a producer of N-Acylated Alanine Methyl Esters (NAMEs).</title>
        <authorList>
            <person name="Voget S."/>
            <person name="Bruns H."/>
            <person name="Wagner-Doebler I."/>
            <person name="Schulz S."/>
            <person name="Daniel R."/>
        </authorList>
    </citation>
    <scope>NUCLEOTIDE SEQUENCE [LARGE SCALE GENOMIC DNA]</scope>
    <source>
        <strain evidence="3">EL-164</strain>
    </source>
</reference>
<comment type="caution">
    <text evidence="2">The sequence shown here is derived from an EMBL/GenBank/DDBJ whole genome shotgun (WGS) entry which is preliminary data.</text>
</comment>
<gene>
    <name evidence="2" type="ORF">ROTO_11040</name>
</gene>
<sequence>MMRSLLYVLTALSVIGLAFWAYRENYRTQEAQAEAQHLQNAIGDARARLRVLNAEWAYLNRPDRLMDLVELNYDKLGLLPLQPYQFGRIDQVAFPAPPELPITNPVDVSNSEQQP</sequence>
<accession>A0A0L6CXH7</accession>
<name>A0A0L6CXH7_9RHOB</name>
<keyword evidence="1" id="KW-0175">Coiled coil</keyword>
<dbReference type="AlphaFoldDB" id="A0A0L6CXH7"/>
<evidence type="ECO:0000313" key="2">
    <source>
        <dbReference type="EMBL" id="KNX42405.1"/>
    </source>
</evidence>
<dbReference type="Proteomes" id="UP000037046">
    <property type="component" value="Unassembled WGS sequence"/>
</dbReference>
<dbReference type="EMBL" id="LGVV01000009">
    <property type="protein sequence ID" value="KNX42405.1"/>
    <property type="molecule type" value="Genomic_DNA"/>
</dbReference>
<evidence type="ECO:0000256" key="1">
    <source>
        <dbReference type="SAM" id="Coils"/>
    </source>
</evidence>